<dbReference type="InterPro" id="IPR006703">
    <property type="entry name" value="G_AIG1"/>
</dbReference>
<dbReference type="InterPro" id="IPR045058">
    <property type="entry name" value="GIMA/IAN/Toc"/>
</dbReference>
<evidence type="ECO:0000256" key="4">
    <source>
        <dbReference type="ARBA" id="ARBA00022640"/>
    </source>
</evidence>
<keyword evidence="4" id="KW-0934">Plastid</keyword>
<keyword evidence="6" id="KW-0479">Metal-binding</keyword>
<name>A0A9R0IH66_SPIOL</name>
<dbReference type="OrthoDB" id="8954335at2759"/>
<feature type="compositionally biased region" description="Basic and acidic residues" evidence="17">
    <location>
        <begin position="779"/>
        <end position="796"/>
    </location>
</feature>
<feature type="region of interest" description="Disordered" evidence="17">
    <location>
        <begin position="1228"/>
        <end position="1273"/>
    </location>
</feature>
<dbReference type="GO" id="GO:0003924">
    <property type="term" value="F:GTPase activity"/>
    <property type="evidence" value="ECO:0000318"/>
    <property type="project" value="GO_Central"/>
</dbReference>
<accession>A0A9R0IH66</accession>
<feature type="compositionally biased region" description="Low complexity" evidence="17">
    <location>
        <begin position="870"/>
        <end position="887"/>
    </location>
</feature>
<comment type="cofactor">
    <cofactor evidence="1">
        <name>Mg(2+)</name>
        <dbReference type="ChEBI" id="CHEBI:18420"/>
    </cofactor>
</comment>
<reference evidence="20" key="2">
    <citation type="submission" date="2025-08" db="UniProtKB">
        <authorList>
            <consortium name="RefSeq"/>
        </authorList>
    </citation>
    <scope>IDENTIFICATION</scope>
    <source>
        <tissue evidence="20">Leaf</tissue>
    </source>
</reference>
<protein>
    <submittedName>
        <fullName evidence="20">Translocase of chloroplast 159, chloroplastic</fullName>
    </submittedName>
</protein>
<dbReference type="CDD" id="cd01853">
    <property type="entry name" value="Toc34_like"/>
    <property type="match status" value="1"/>
</dbReference>
<feature type="compositionally biased region" description="Acidic residues" evidence="17">
    <location>
        <begin position="314"/>
        <end position="324"/>
    </location>
</feature>
<organism evidence="19 20">
    <name type="scientific">Spinacia oleracea</name>
    <name type="common">Spinach</name>
    <dbReference type="NCBI Taxonomy" id="3562"/>
    <lineage>
        <taxon>Eukaryota</taxon>
        <taxon>Viridiplantae</taxon>
        <taxon>Streptophyta</taxon>
        <taxon>Embryophyta</taxon>
        <taxon>Tracheophyta</taxon>
        <taxon>Spermatophyta</taxon>
        <taxon>Magnoliopsida</taxon>
        <taxon>eudicotyledons</taxon>
        <taxon>Gunneridae</taxon>
        <taxon>Pentapetalae</taxon>
        <taxon>Caryophyllales</taxon>
        <taxon>Chenopodiaceae</taxon>
        <taxon>Chenopodioideae</taxon>
        <taxon>Anserineae</taxon>
        <taxon>Spinacia</taxon>
    </lineage>
</organism>
<dbReference type="Pfam" id="PF11886">
    <property type="entry name" value="TOC159_MAD"/>
    <property type="match status" value="1"/>
</dbReference>
<feature type="domain" description="AIG1-type G" evidence="18">
    <location>
        <begin position="970"/>
        <end position="1204"/>
    </location>
</feature>
<dbReference type="GO" id="GO:0045037">
    <property type="term" value="P:protein import into chloroplast stroma"/>
    <property type="evidence" value="ECO:0000318"/>
    <property type="project" value="GO_Central"/>
</dbReference>
<feature type="region of interest" description="Disordered" evidence="17">
    <location>
        <begin position="443"/>
        <end position="463"/>
    </location>
</feature>
<keyword evidence="5" id="KW-0812">Transmembrane</keyword>
<sequence length="1616" mass="173201">MESEPQVNSTSLLARQPSGIRALPSHDDDDDDEFDNELVVENNNSPEKMTKFDEINKNSITTSSNGSSNSSISSSFASSGNNGSYVNGEEDFGTPLAGPDNPTLEKLIEVGAVDAPASGFSPTVRGSKTGLPVAKVSDDGDDSDDDDEIEVDSGEEDSGEVGEMMGRSYGVEKAPRVRVLGEEEEGENEDEDESFEEAKEELGDESTQEKGEVDSVAKDVVGDDGVVSKIEENASESPGVELVNEGDAVVDSIKVDVVEALRSGVAVVGVEEEKEDSKVESVDTVAEDKEEKQDPKVESVDTVAEDKEEKVDSEVEVGEEETSVVEEPALADSESVKDTGVKLTDKGDSVVESIHVDAGEALRSGAAIVGEVEERKDSGNSETEGENDVVEESALKTEGSVAGEPALTMEDSVAEKPAVVMENSVAEEPAAVIENSVAEEPAVAMEKSVAEEPASTMKDSVAGEPAAINSKSASTMQDSVAEEPAAIDSKSEDIVEAKVTNAGDAIVDKGDVVESVRSGADVVGDSRVAGTEIEGKEKSDSEIAGADVGNAGVEESASTVEDSVVEEPAEMDSNSRKIDATKVTNGGDSVADEENVDVAAEENVDVAAEENVDVAAVRSEIPLVGNSGAETKTEVKEVAAPVGEKVTPANEFVPLIHANSAENVDVSGEEAKEAYTNEAEKSASVEAAEVLNTEQIKAEADKPKQHETADEIQFVSGGEQGKAQLDHGDDATSDKNDEQIETSIPEKGEEAEERFHVPQEHDDGGSDGEGEPPFYKSEISSRDFMEELASGDRSEMIDGQVVTDSEEEEEADSDEEGEGRELIDSAALAALLKAATSAGSDGGPITITSQDGSRLFSVERPAGLGTSLRSVRPAPSSSNSSIFAPPSGAAPSEESLSEEDKKKQKSIHELRVKFLRLVQRLGQTVDQSVSSQVLYKLAILAGRTAIPSFSLDNAKQRAMQLEAEGKDDLDFSLNLLVLGKSGVGKSATINSIFGEEKVKINAFEPETTSVQEISGIVDGVKIRVIDAPGLKSSALEQGFNRKVLASVKKLTKKYPPDLTLYVDRLDSQTRDLNDLPVLRAITNSLGASIWRSTILTLTHAACAPPDGPTGTPLGYEVFVGQRSHVVQQSIGQAVGDLRFMNLGMMNPVSLVENHPACRKNREGMKVLPNGQAWRPQLMLLCYSLKILADASLTAKPQDPVDHRKLFNFRARSPPLPYLLSSLLQPRTHPKLSADQGGDNGDSDIDLDDLSDSDQEEEDEYDQLPPFKPLRKTQMAKLSREQKKAYFEEYDYRVKLLQRKQFKEELKRMRDMKKNGKTSLDDYSEMAEDYDGENGAPAAVPVPLPDMVLPPSFDSDTPAYRYRFLEPTSQFLARPVLDTHGWDHDCGYDGVNVEQNLGIAGQFPAAVTVQVTKDKKDFNIHLDSAMSAKHGENGSSLVGFDIQTIGKQLAYIVRGESKFKNLKKNKTAAGVSVTFLGENVATGVKLEDQIALGKRLVLVGSTGTVRSQKDAAYGANFEVRLREADYPIGQDQSSFVLSLMKWRGDLAIGANLQSQLSVGRGTKMAVRVALNNKQSGQITVRTSSSDHVALAYAGLVPIALAIYRKFRPNVSENYSIY</sequence>
<dbReference type="GO" id="GO:0046872">
    <property type="term" value="F:metal ion binding"/>
    <property type="evidence" value="ECO:0007669"/>
    <property type="project" value="UniProtKB-KW"/>
</dbReference>
<keyword evidence="8" id="KW-0378">Hydrolase</keyword>
<feature type="compositionally biased region" description="Basic and acidic residues" evidence="17">
    <location>
        <begin position="696"/>
        <end position="709"/>
    </location>
</feature>
<feature type="compositionally biased region" description="Basic and acidic residues" evidence="17">
    <location>
        <begin position="669"/>
        <end position="683"/>
    </location>
</feature>
<feature type="region of interest" description="Disordered" evidence="17">
    <location>
        <begin position="470"/>
        <end position="489"/>
    </location>
</feature>
<dbReference type="NCBIfam" id="TIGR00993">
    <property type="entry name" value="3a0901s04IAP86"/>
    <property type="match status" value="1"/>
</dbReference>
<dbReference type="PANTHER" id="PTHR10903">
    <property type="entry name" value="GTPASE, IMAP FAMILY MEMBER-RELATED"/>
    <property type="match status" value="1"/>
</dbReference>
<dbReference type="Proteomes" id="UP000813463">
    <property type="component" value="Chromosome 6"/>
</dbReference>
<feature type="region of interest" description="Disordered" evidence="17">
    <location>
        <begin position="866"/>
        <end position="903"/>
    </location>
</feature>
<feature type="compositionally biased region" description="Acidic residues" evidence="17">
    <location>
        <begin position="182"/>
        <end position="195"/>
    </location>
</feature>
<dbReference type="RefSeq" id="XP_021848928.1">
    <property type="nucleotide sequence ID" value="XM_021993236.2"/>
</dbReference>
<feature type="compositionally biased region" description="Acidic residues" evidence="17">
    <location>
        <begin position="1240"/>
        <end position="1261"/>
    </location>
</feature>
<feature type="compositionally biased region" description="Basic and acidic residues" evidence="17">
    <location>
        <begin position="724"/>
        <end position="764"/>
    </location>
</feature>
<dbReference type="GO" id="GO:0045036">
    <property type="term" value="P:protein targeting to chloroplast"/>
    <property type="evidence" value="ECO:0000318"/>
    <property type="project" value="GO_Central"/>
</dbReference>
<evidence type="ECO:0000256" key="3">
    <source>
        <dbReference type="ARBA" id="ARBA00022528"/>
    </source>
</evidence>
<gene>
    <name evidence="20" type="primary">LOC110788613</name>
</gene>
<keyword evidence="14" id="KW-0472">Membrane</keyword>
<evidence type="ECO:0000313" key="19">
    <source>
        <dbReference type="Proteomes" id="UP000813463"/>
    </source>
</evidence>
<feature type="compositionally biased region" description="Polar residues" evidence="17">
    <location>
        <begin position="1"/>
        <end position="13"/>
    </location>
</feature>
<dbReference type="KEGG" id="soe:110788613"/>
<dbReference type="PANTHER" id="PTHR10903:SF120">
    <property type="entry name" value="TRANSLOCASE OF CHLOROPLAST 159, CHLOROPLASTIC"/>
    <property type="match status" value="1"/>
</dbReference>
<evidence type="ECO:0000256" key="5">
    <source>
        <dbReference type="ARBA" id="ARBA00022692"/>
    </source>
</evidence>
<comment type="subcellular location">
    <subcellularLocation>
        <location evidence="15">Plastid</location>
        <location evidence="15">Chloroplast outer membrane</location>
        <topology evidence="15">Single-pass membrane protein</topology>
    </subcellularLocation>
</comment>
<evidence type="ECO:0000256" key="17">
    <source>
        <dbReference type="SAM" id="MobiDB-lite"/>
    </source>
</evidence>
<keyword evidence="12" id="KW-1133">Transmembrane helix</keyword>
<feature type="compositionally biased region" description="Basic and acidic residues" evidence="17">
    <location>
        <begin position="196"/>
        <end position="221"/>
    </location>
</feature>
<evidence type="ECO:0000256" key="11">
    <source>
        <dbReference type="ARBA" id="ARBA00022927"/>
    </source>
</evidence>
<dbReference type="Pfam" id="PF04548">
    <property type="entry name" value="AIG1"/>
    <property type="match status" value="1"/>
</dbReference>
<keyword evidence="19" id="KW-1185">Reference proteome</keyword>
<feature type="region of interest" description="Disordered" evidence="17">
    <location>
        <begin position="528"/>
        <end position="574"/>
    </location>
</feature>
<feature type="region of interest" description="Disordered" evidence="17">
    <location>
        <begin position="371"/>
        <end position="401"/>
    </location>
</feature>
<dbReference type="Gene3D" id="3.40.50.300">
    <property type="entry name" value="P-loop containing nucleotide triphosphate hydrolases"/>
    <property type="match status" value="1"/>
</dbReference>
<evidence type="ECO:0000256" key="13">
    <source>
        <dbReference type="ARBA" id="ARBA00023134"/>
    </source>
</evidence>
<feature type="region of interest" description="Disordered" evidence="17">
    <location>
        <begin position="271"/>
        <end position="344"/>
    </location>
</feature>
<dbReference type="InterPro" id="IPR024283">
    <property type="entry name" value="TOC159_MAD"/>
</dbReference>
<evidence type="ECO:0000256" key="14">
    <source>
        <dbReference type="ARBA" id="ARBA00023136"/>
    </source>
</evidence>
<evidence type="ECO:0000256" key="8">
    <source>
        <dbReference type="ARBA" id="ARBA00022801"/>
    </source>
</evidence>
<dbReference type="PROSITE" id="PS51720">
    <property type="entry name" value="G_AIG1"/>
    <property type="match status" value="1"/>
</dbReference>
<feature type="region of interest" description="Disordered" evidence="17">
    <location>
        <begin position="663"/>
        <end position="824"/>
    </location>
</feature>
<evidence type="ECO:0000256" key="10">
    <source>
        <dbReference type="ARBA" id="ARBA00022842"/>
    </source>
</evidence>
<proteinExistence type="inferred from homology"/>
<evidence type="ECO:0000256" key="2">
    <source>
        <dbReference type="ARBA" id="ARBA00022448"/>
    </source>
</evidence>
<evidence type="ECO:0000256" key="12">
    <source>
        <dbReference type="ARBA" id="ARBA00022989"/>
    </source>
</evidence>
<feature type="compositionally biased region" description="Basic and acidic residues" evidence="17">
    <location>
        <begin position="334"/>
        <end position="344"/>
    </location>
</feature>
<reference evidence="19" key="1">
    <citation type="journal article" date="2021" name="Nat. Commun.">
        <title>Genomic analyses provide insights into spinach domestication and the genetic basis of agronomic traits.</title>
        <authorList>
            <person name="Cai X."/>
            <person name="Sun X."/>
            <person name="Xu C."/>
            <person name="Sun H."/>
            <person name="Wang X."/>
            <person name="Ge C."/>
            <person name="Zhang Z."/>
            <person name="Wang Q."/>
            <person name="Fei Z."/>
            <person name="Jiao C."/>
            <person name="Wang Q."/>
        </authorList>
    </citation>
    <scope>NUCLEOTIDE SEQUENCE [LARGE SCALE GENOMIC DNA]</scope>
    <source>
        <strain evidence="19">cv. Varoflay</strain>
    </source>
</reference>
<keyword evidence="2" id="KW-0813">Transport</keyword>
<keyword evidence="3" id="KW-0150">Chloroplast</keyword>
<evidence type="ECO:0000256" key="1">
    <source>
        <dbReference type="ARBA" id="ARBA00001946"/>
    </source>
</evidence>
<dbReference type="GO" id="GO:0005525">
    <property type="term" value="F:GTP binding"/>
    <property type="evidence" value="ECO:0007669"/>
    <property type="project" value="UniProtKB-KW"/>
</dbReference>
<evidence type="ECO:0000256" key="15">
    <source>
        <dbReference type="ARBA" id="ARBA00023766"/>
    </source>
</evidence>
<evidence type="ECO:0000256" key="7">
    <source>
        <dbReference type="ARBA" id="ARBA00022741"/>
    </source>
</evidence>
<evidence type="ECO:0000256" key="6">
    <source>
        <dbReference type="ARBA" id="ARBA00022723"/>
    </source>
</evidence>
<evidence type="ECO:0000259" key="18">
    <source>
        <dbReference type="PROSITE" id="PS51720"/>
    </source>
</evidence>
<feature type="compositionally biased region" description="Basic and acidic residues" evidence="17">
    <location>
        <begin position="275"/>
        <end position="313"/>
    </location>
</feature>
<dbReference type="SUPFAM" id="SSF52540">
    <property type="entry name" value="P-loop containing nucleoside triphosphate hydrolases"/>
    <property type="match status" value="1"/>
</dbReference>
<keyword evidence="10" id="KW-0460">Magnesium</keyword>
<feature type="compositionally biased region" description="Acidic residues" evidence="17">
    <location>
        <begin position="804"/>
        <end position="818"/>
    </location>
</feature>
<dbReference type="FunFam" id="3.40.50.300:FF:000413">
    <property type="entry name" value="Translocase of chloroplast 120, chloroplastic"/>
    <property type="match status" value="1"/>
</dbReference>
<evidence type="ECO:0000313" key="20">
    <source>
        <dbReference type="RefSeq" id="XP_021848928.1"/>
    </source>
</evidence>
<evidence type="ECO:0000256" key="9">
    <source>
        <dbReference type="ARBA" id="ARBA00022805"/>
    </source>
</evidence>
<dbReference type="InterPro" id="IPR005690">
    <property type="entry name" value="Toc86_159"/>
</dbReference>
<dbReference type="GeneID" id="110788613"/>
<feature type="compositionally biased region" description="Low complexity" evidence="17">
    <location>
        <begin position="57"/>
        <end position="84"/>
    </location>
</feature>
<feature type="region of interest" description="Disordered" evidence="17">
    <location>
        <begin position="1"/>
        <end position="224"/>
    </location>
</feature>
<keyword evidence="9" id="KW-1002">Plastid outer membrane</keyword>
<keyword evidence="13" id="KW-0342">GTP-binding</keyword>
<evidence type="ECO:0000256" key="16">
    <source>
        <dbReference type="ARBA" id="ARBA00023775"/>
    </source>
</evidence>
<comment type="similarity">
    <text evidence="16">Belongs to the TRAFAC class TrmE-Era-EngA-EngB-Septin-like GTPase superfamily. AIG1/Toc34/Toc159-like paraseptin GTPase family. TOC159 subfamily.</text>
</comment>
<feature type="compositionally biased region" description="Acidic residues" evidence="17">
    <location>
        <begin position="139"/>
        <end position="160"/>
    </location>
</feature>
<feature type="compositionally biased region" description="Acidic residues" evidence="17">
    <location>
        <begin position="27"/>
        <end position="38"/>
    </location>
</feature>
<keyword evidence="11" id="KW-0653">Protein transport</keyword>
<dbReference type="GO" id="GO:0009707">
    <property type="term" value="C:chloroplast outer membrane"/>
    <property type="evidence" value="ECO:0000318"/>
    <property type="project" value="GO_Central"/>
</dbReference>
<keyword evidence="7" id="KW-0547">Nucleotide-binding</keyword>
<dbReference type="InterPro" id="IPR027417">
    <property type="entry name" value="P-loop_NTPase"/>
</dbReference>